<organism evidence="1 2">
    <name type="scientific">Myxococcus llanfairpwllgwyngyllgogerychwyrndrobwllllantysiliogogogochensis</name>
    <dbReference type="NCBI Taxonomy" id="2590453"/>
    <lineage>
        <taxon>Bacteria</taxon>
        <taxon>Pseudomonadati</taxon>
        <taxon>Myxococcota</taxon>
        <taxon>Myxococcia</taxon>
        <taxon>Myxococcales</taxon>
        <taxon>Cystobacterineae</taxon>
        <taxon>Myxococcaceae</taxon>
        <taxon>Myxococcus</taxon>
    </lineage>
</organism>
<dbReference type="OrthoDB" id="5501738at2"/>
<protein>
    <recommendedName>
        <fullName evidence="3">Lipoprotein</fullName>
    </recommendedName>
</protein>
<evidence type="ECO:0000313" key="2">
    <source>
        <dbReference type="Proteomes" id="UP000315369"/>
    </source>
</evidence>
<evidence type="ECO:0008006" key="3">
    <source>
        <dbReference type="Google" id="ProtNLM"/>
    </source>
</evidence>
<reference evidence="1 2" key="1">
    <citation type="submission" date="2019-06" db="EMBL/GenBank/DDBJ databases">
        <authorList>
            <person name="Livingstone P."/>
            <person name="Whitworth D."/>
        </authorList>
    </citation>
    <scope>NUCLEOTIDE SEQUENCE [LARGE SCALE GENOMIC DNA]</scope>
    <source>
        <strain evidence="1 2">AM401</strain>
    </source>
</reference>
<gene>
    <name evidence="1" type="ORF">FJV41_06960</name>
</gene>
<comment type="caution">
    <text evidence="1">The sequence shown here is derived from an EMBL/GenBank/DDBJ whole genome shotgun (WGS) entry which is preliminary data.</text>
</comment>
<sequence>MRTLIGLSLSALLVACGRDVPPDEVIEAAKARVERVVAAGHLTRGALEVLGFMPVYTCGEPRRAFLDIAAPDVSARLSCATATVEQLDAVTDGVVLSFNGPDCEVHGLRLEGRAFFKYSGGVDRMDVSVDLRQLRVDGAVLPAEVGYGTCGDQTSVWAKAAGDVPGRPGHTLRVDARVGKRAGLPLLGGSSLVLDGEGELTGPDGVDTMTLDTLQYEVGEYLPKEGTAILETSDGHRVEANFQPGLWRLGKVEVTVDDHASVTVPIIR</sequence>
<dbReference type="AlphaFoldDB" id="A0A540X7V3"/>
<dbReference type="EMBL" id="VIFM01000018">
    <property type="protein sequence ID" value="TQF16754.1"/>
    <property type="molecule type" value="Genomic_DNA"/>
</dbReference>
<dbReference type="Proteomes" id="UP000315369">
    <property type="component" value="Unassembled WGS sequence"/>
</dbReference>
<accession>A0A540X7V3</accession>
<name>A0A540X7V3_9BACT</name>
<proteinExistence type="predicted"/>
<evidence type="ECO:0000313" key="1">
    <source>
        <dbReference type="EMBL" id="TQF16754.1"/>
    </source>
</evidence>
<keyword evidence="2" id="KW-1185">Reference proteome</keyword>
<dbReference type="PROSITE" id="PS51257">
    <property type="entry name" value="PROKAR_LIPOPROTEIN"/>
    <property type="match status" value="1"/>
</dbReference>
<dbReference type="RefSeq" id="WP_141641622.1">
    <property type="nucleotide sequence ID" value="NZ_VIFM01000018.1"/>
</dbReference>